<dbReference type="InterPro" id="IPR051401">
    <property type="entry name" value="GtrA_CellWall_Glycosyl"/>
</dbReference>
<feature type="domain" description="GtrA/DPMS transmembrane" evidence="7">
    <location>
        <begin position="17"/>
        <end position="130"/>
    </location>
</feature>
<reference evidence="8" key="1">
    <citation type="submission" date="2022-08" db="EMBL/GenBank/DDBJ databases">
        <title>Alicyclobacillus fastidiosus DSM 17978, complete genome.</title>
        <authorList>
            <person name="Wang Q."/>
            <person name="Cai R."/>
            <person name="Wang Z."/>
        </authorList>
    </citation>
    <scope>NUCLEOTIDE SEQUENCE</scope>
    <source>
        <strain evidence="8">DSM 17978</strain>
    </source>
</reference>
<evidence type="ECO:0000256" key="5">
    <source>
        <dbReference type="ARBA" id="ARBA00023136"/>
    </source>
</evidence>
<organism evidence="8 9">
    <name type="scientific">Alicyclobacillus fastidiosus</name>
    <dbReference type="NCBI Taxonomy" id="392011"/>
    <lineage>
        <taxon>Bacteria</taxon>
        <taxon>Bacillati</taxon>
        <taxon>Bacillota</taxon>
        <taxon>Bacilli</taxon>
        <taxon>Bacillales</taxon>
        <taxon>Alicyclobacillaceae</taxon>
        <taxon>Alicyclobacillus</taxon>
    </lineage>
</organism>
<gene>
    <name evidence="8" type="ORF">NZD89_26530</name>
</gene>
<dbReference type="PANTHER" id="PTHR38459:SF1">
    <property type="entry name" value="PROPHAGE BACTOPRENOL-LINKED GLUCOSE TRANSLOCASE HOMOLOG"/>
    <property type="match status" value="1"/>
</dbReference>
<evidence type="ECO:0000259" key="7">
    <source>
        <dbReference type="Pfam" id="PF04138"/>
    </source>
</evidence>
<comment type="subcellular location">
    <subcellularLocation>
        <location evidence="1">Membrane</location>
        <topology evidence="1">Multi-pass membrane protein</topology>
    </subcellularLocation>
</comment>
<proteinExistence type="inferred from homology"/>
<evidence type="ECO:0000313" key="9">
    <source>
        <dbReference type="Proteomes" id="UP001164761"/>
    </source>
</evidence>
<evidence type="ECO:0000256" key="1">
    <source>
        <dbReference type="ARBA" id="ARBA00004141"/>
    </source>
</evidence>
<evidence type="ECO:0000256" key="3">
    <source>
        <dbReference type="ARBA" id="ARBA00022692"/>
    </source>
</evidence>
<feature type="transmembrane region" description="Helical" evidence="6">
    <location>
        <begin position="111"/>
        <end position="130"/>
    </location>
</feature>
<keyword evidence="9" id="KW-1185">Reference proteome</keyword>
<sequence length="140" mass="15738">MAGREVTWSALIRQVIRFGFVGILNTVIDFAMFFALVRFMHCNALVAQSVSYACGLCNSYLWNRLITFRTQPHSRAAQMFKFAVVNGVSYGVSEICLLVLQGWIPLIATKVVITGITLLLNFIGSKWWVFRPGENQLASE</sequence>
<keyword evidence="4 6" id="KW-1133">Transmembrane helix</keyword>
<name>A0ABY6ZFN1_9BACL</name>
<evidence type="ECO:0000256" key="6">
    <source>
        <dbReference type="SAM" id="Phobius"/>
    </source>
</evidence>
<evidence type="ECO:0000256" key="4">
    <source>
        <dbReference type="ARBA" id="ARBA00022989"/>
    </source>
</evidence>
<dbReference type="InterPro" id="IPR007267">
    <property type="entry name" value="GtrA_DPMS_TM"/>
</dbReference>
<keyword evidence="5 6" id="KW-0472">Membrane</keyword>
<evidence type="ECO:0000256" key="2">
    <source>
        <dbReference type="ARBA" id="ARBA00009399"/>
    </source>
</evidence>
<dbReference type="EMBL" id="CP104067">
    <property type="protein sequence ID" value="WAH41723.1"/>
    <property type="molecule type" value="Genomic_DNA"/>
</dbReference>
<dbReference type="PANTHER" id="PTHR38459">
    <property type="entry name" value="PROPHAGE BACTOPRENOL-LINKED GLUCOSE TRANSLOCASE HOMOLOG"/>
    <property type="match status" value="1"/>
</dbReference>
<feature type="transmembrane region" description="Helical" evidence="6">
    <location>
        <begin position="82"/>
        <end position="104"/>
    </location>
</feature>
<protein>
    <submittedName>
        <fullName evidence="8">GtrA family protein</fullName>
    </submittedName>
</protein>
<evidence type="ECO:0000313" key="8">
    <source>
        <dbReference type="EMBL" id="WAH41723.1"/>
    </source>
</evidence>
<dbReference type="Proteomes" id="UP001164761">
    <property type="component" value="Chromosome"/>
</dbReference>
<feature type="transmembrane region" description="Helical" evidence="6">
    <location>
        <begin position="15"/>
        <end position="37"/>
    </location>
</feature>
<dbReference type="Pfam" id="PF04138">
    <property type="entry name" value="GtrA_DPMS_TM"/>
    <property type="match status" value="1"/>
</dbReference>
<keyword evidence="3 6" id="KW-0812">Transmembrane</keyword>
<comment type="similarity">
    <text evidence="2">Belongs to the GtrA family.</text>
</comment>
<accession>A0ABY6ZFN1</accession>
<dbReference type="RefSeq" id="WP_268005631.1">
    <property type="nucleotide sequence ID" value="NZ_BSUT01000001.1"/>
</dbReference>